<evidence type="ECO:0000259" key="4">
    <source>
        <dbReference type="PROSITE" id="PS50995"/>
    </source>
</evidence>
<dbReference type="SUPFAM" id="SSF46785">
    <property type="entry name" value="Winged helix' DNA-binding domain"/>
    <property type="match status" value="1"/>
</dbReference>
<name>A7HN03_FERNB</name>
<dbReference type="InterPro" id="IPR000835">
    <property type="entry name" value="HTH_MarR-typ"/>
</dbReference>
<evidence type="ECO:0000313" key="6">
    <source>
        <dbReference type="Proteomes" id="UP000002415"/>
    </source>
</evidence>
<evidence type="ECO:0000256" key="3">
    <source>
        <dbReference type="ARBA" id="ARBA00023163"/>
    </source>
</evidence>
<gene>
    <name evidence="5" type="ordered locus">Fnod_1443</name>
</gene>
<keyword evidence="6" id="KW-1185">Reference proteome</keyword>
<dbReference type="InterPro" id="IPR011991">
    <property type="entry name" value="ArsR-like_HTH"/>
</dbReference>
<dbReference type="InterPro" id="IPR036388">
    <property type="entry name" value="WH-like_DNA-bd_sf"/>
</dbReference>
<evidence type="ECO:0000256" key="1">
    <source>
        <dbReference type="ARBA" id="ARBA00023015"/>
    </source>
</evidence>
<evidence type="ECO:0000313" key="5">
    <source>
        <dbReference type="EMBL" id="ABS61286.1"/>
    </source>
</evidence>
<dbReference type="KEGG" id="fno:Fnod_1443"/>
<dbReference type="SMART" id="SM00347">
    <property type="entry name" value="HTH_MARR"/>
    <property type="match status" value="1"/>
</dbReference>
<protein>
    <submittedName>
        <fullName evidence="5">Transcriptional regulator, TrmB</fullName>
    </submittedName>
</protein>
<dbReference type="PANTHER" id="PTHR42756:SF1">
    <property type="entry name" value="TRANSCRIPTIONAL REPRESSOR OF EMRAB OPERON"/>
    <property type="match status" value="1"/>
</dbReference>
<dbReference type="PANTHER" id="PTHR42756">
    <property type="entry name" value="TRANSCRIPTIONAL REGULATOR, MARR"/>
    <property type="match status" value="1"/>
</dbReference>
<dbReference type="PROSITE" id="PS50995">
    <property type="entry name" value="HTH_MARR_2"/>
    <property type="match status" value="1"/>
</dbReference>
<evidence type="ECO:0000256" key="2">
    <source>
        <dbReference type="ARBA" id="ARBA00023125"/>
    </source>
</evidence>
<reference evidence="5 6" key="1">
    <citation type="submission" date="2007-07" db="EMBL/GenBank/DDBJ databases">
        <title>Complete sequence of Fervidobacterium nodosum Rt17-B1.</title>
        <authorList>
            <consortium name="US DOE Joint Genome Institute"/>
            <person name="Copeland A."/>
            <person name="Lucas S."/>
            <person name="Lapidus A."/>
            <person name="Barry K."/>
            <person name="Glavina del Rio T."/>
            <person name="Dalin E."/>
            <person name="Tice H."/>
            <person name="Pitluck S."/>
            <person name="Saunders E."/>
            <person name="Brettin T."/>
            <person name="Bruce D."/>
            <person name="Detter J.C."/>
            <person name="Han C."/>
            <person name="Schmutz J."/>
            <person name="Larimer F."/>
            <person name="Land M."/>
            <person name="Hauser L."/>
            <person name="Kyrpides N."/>
            <person name="Mikhailova N."/>
            <person name="Nelson K."/>
            <person name="Gogarten J.P."/>
            <person name="Noll K."/>
            <person name="Richardson P."/>
        </authorList>
    </citation>
    <scope>NUCLEOTIDE SEQUENCE [LARGE SCALE GENOMIC DNA]</scope>
    <source>
        <strain evidence="6">ATCC 35602 / DSM 5306 / Rt17-B1</strain>
    </source>
</reference>
<dbReference type="EMBL" id="CP000771">
    <property type="protein sequence ID" value="ABS61286.1"/>
    <property type="molecule type" value="Genomic_DNA"/>
</dbReference>
<dbReference type="GO" id="GO:0003677">
    <property type="term" value="F:DNA binding"/>
    <property type="evidence" value="ECO:0007669"/>
    <property type="project" value="UniProtKB-KW"/>
</dbReference>
<dbReference type="GO" id="GO:0003700">
    <property type="term" value="F:DNA-binding transcription factor activity"/>
    <property type="evidence" value="ECO:0007669"/>
    <property type="project" value="InterPro"/>
</dbReference>
<dbReference type="Proteomes" id="UP000002415">
    <property type="component" value="Chromosome"/>
</dbReference>
<feature type="domain" description="HTH marR-type" evidence="4">
    <location>
        <begin position="8"/>
        <end position="140"/>
    </location>
</feature>
<accession>A7HN03</accession>
<proteinExistence type="predicted"/>
<dbReference type="AlphaFoldDB" id="A7HN03"/>
<dbReference type="InterPro" id="IPR036390">
    <property type="entry name" value="WH_DNA-bd_sf"/>
</dbReference>
<organism evidence="5 6">
    <name type="scientific">Fervidobacterium nodosum (strain ATCC 35602 / DSM 5306 / Rt17-B1)</name>
    <dbReference type="NCBI Taxonomy" id="381764"/>
    <lineage>
        <taxon>Bacteria</taxon>
        <taxon>Thermotogati</taxon>
        <taxon>Thermotogota</taxon>
        <taxon>Thermotogae</taxon>
        <taxon>Thermotogales</taxon>
        <taxon>Fervidobacteriaceae</taxon>
        <taxon>Fervidobacterium</taxon>
    </lineage>
</organism>
<dbReference type="OrthoDB" id="45744at2"/>
<dbReference type="HOGENOM" id="CLU_1756090_0_0_0"/>
<dbReference type="Gene3D" id="1.10.10.10">
    <property type="entry name" value="Winged helix-like DNA-binding domain superfamily/Winged helix DNA-binding domain"/>
    <property type="match status" value="1"/>
</dbReference>
<reference evidence="5 6" key="2">
    <citation type="journal article" date="2009" name="Proc. Natl. Acad. Sci. U.S.A.">
        <title>On the chimeric nature, thermophilic origin, and phylogenetic placement of the Thermotogales.</title>
        <authorList>
            <person name="Zhaxybayeva O."/>
            <person name="Swithers K.S."/>
            <person name="Lapierre P."/>
            <person name="Fournier G.P."/>
            <person name="Bickhart D.M."/>
            <person name="DeBoy R.T."/>
            <person name="Nelson K.E."/>
            <person name="Nesbo C.L."/>
            <person name="Doolittle W.F."/>
            <person name="Gogarten J.P."/>
            <person name="Noll K.M."/>
        </authorList>
    </citation>
    <scope>NUCLEOTIDE SEQUENCE [LARGE SCALE GENOMIC DNA]</scope>
    <source>
        <strain evidence="6">ATCC 35602 / DSM 5306 / Rt17-B1</strain>
    </source>
</reference>
<dbReference type="CDD" id="cd00090">
    <property type="entry name" value="HTH_ARSR"/>
    <property type="match status" value="1"/>
</dbReference>
<sequence length="148" mass="17276">MELNIEFAKEVVKNIMEITTNFVNFIPQISEFEEMSTTELYIFLFIATNDKTFNNEISKKLGVSKSTVSMSLKKLIENKLIETVEDEKDRRYTMIHLSENGQKLFNKFLSSFQTILDGVYKSFGNEKIQKLNECFDSILEFSRVISKK</sequence>
<keyword evidence="1" id="KW-0805">Transcription regulation</keyword>
<keyword evidence="2" id="KW-0238">DNA-binding</keyword>
<dbReference type="eggNOG" id="COG1846">
    <property type="taxonomic scope" value="Bacteria"/>
</dbReference>
<dbReference type="RefSeq" id="WP_011994591.1">
    <property type="nucleotide sequence ID" value="NC_009718.1"/>
</dbReference>
<dbReference type="STRING" id="381764.Fnod_1443"/>
<dbReference type="Pfam" id="PF12802">
    <property type="entry name" value="MarR_2"/>
    <property type="match status" value="1"/>
</dbReference>
<keyword evidence="3" id="KW-0804">Transcription</keyword>